<reference evidence="2 3" key="1">
    <citation type="submission" date="2017-11" db="EMBL/GenBank/DDBJ databases">
        <title>Complete genome sequence of Herbaspirillum rubrisubalbicans DSM 11543.</title>
        <authorList>
            <person name="Chen M."/>
            <person name="An Q."/>
        </authorList>
    </citation>
    <scope>NUCLEOTIDE SEQUENCE [LARGE SCALE GENOMIC DNA]</scope>
    <source>
        <strain evidence="2 3">DSM 11543</strain>
    </source>
</reference>
<dbReference type="InterPro" id="IPR001584">
    <property type="entry name" value="Integrase_cat-core"/>
</dbReference>
<dbReference type="Proteomes" id="UP000269199">
    <property type="component" value="Chromosome"/>
</dbReference>
<dbReference type="EMBL" id="CP024996">
    <property type="protein sequence ID" value="AYR23409.1"/>
    <property type="molecule type" value="Genomic_DNA"/>
</dbReference>
<dbReference type="GO" id="GO:0003676">
    <property type="term" value="F:nucleic acid binding"/>
    <property type="evidence" value="ECO:0007669"/>
    <property type="project" value="InterPro"/>
</dbReference>
<dbReference type="RefSeq" id="WP_061789761.1">
    <property type="nucleotide sequence ID" value="NZ_CP024996.1"/>
</dbReference>
<evidence type="ECO:0000313" key="2">
    <source>
        <dbReference type="EMBL" id="AYR23409.1"/>
    </source>
</evidence>
<accession>A0AAD0UAJ9</accession>
<dbReference type="InterPro" id="IPR036397">
    <property type="entry name" value="RNaseH_sf"/>
</dbReference>
<organism evidence="2 3">
    <name type="scientific">Herbaspirillum rubrisubalbicans</name>
    <dbReference type="NCBI Taxonomy" id="80842"/>
    <lineage>
        <taxon>Bacteria</taxon>
        <taxon>Pseudomonadati</taxon>
        <taxon>Pseudomonadota</taxon>
        <taxon>Betaproteobacteria</taxon>
        <taxon>Burkholderiales</taxon>
        <taxon>Oxalobacteraceae</taxon>
        <taxon>Herbaspirillum</taxon>
    </lineage>
</organism>
<dbReference type="AlphaFoldDB" id="A0AAD0UAJ9"/>
<sequence length="725" mass="82749">MKVELKPLDIFEMKGRGGGLRPARYRVLRWVDKDNDCIVFPMPERIHGGTAASIKMPFLIPKRVVLSAVKAGTASLVSRGSEPPQLKVAARPAKMKTLRYEEVARDRAAILREFCLLELRDLLEQRTLSDAIKLIASRHSFSETTTRRLIFRYFELGLNFEAAVKRGHNGGKAGRKRAGTKKLGRKRSIVKAGYEGYEGINSQEHRDLVISYIQAVGKDRKRKISQQLEDFYSLYAFKVVQQSDGTFKKAAYPATERLSYAQFRSLIKEVDGIDYYVRHMPDAKRTRLSRAIGGDARERIPFPGHTYVIDSTVADVYLVSAFDRGKIIGRPVVYVVIDAYSSLILAIYVTLSGPNSVAARKAFYLALSDKKKLLMYLGLENFEEHFRAGMRPSFLLYDRAELHSKGGRELLESVNVSGSVAAAYRCDWKSLVERTFGVINDKVIHWLPGAVIKAEMERGKKDHRLDAVLTLHEFWRMMVLYQMEWNLTKSLHGHINPPIYGKAVKSIPLNYWDWGTQYLHGSPYIFSQDELVRKVLQPEALRIDPEGIVLNGRRYFADWMNNDQRFAASGFGEIHYANAISLPECPEIALCEMEGETYFQEVFLRKKVRSQYPVTHEDVGDLDADRKNQRDINNFENQEIKDEVNRATNSLIEEAKEQAKIIHTNVPKSNAERTKNIRKNRDAEISGENDAADQYAEITPQATLERDEVHSELDSFIDALLEKKR</sequence>
<protein>
    <recommendedName>
        <fullName evidence="1">Integrase catalytic domain-containing protein</fullName>
    </recommendedName>
</protein>
<evidence type="ECO:0000313" key="3">
    <source>
        <dbReference type="Proteomes" id="UP000269199"/>
    </source>
</evidence>
<dbReference type="Gene3D" id="3.30.420.10">
    <property type="entry name" value="Ribonuclease H-like superfamily/Ribonuclease H"/>
    <property type="match status" value="1"/>
</dbReference>
<name>A0AAD0UAJ9_9BURK</name>
<dbReference type="PROSITE" id="PS50994">
    <property type="entry name" value="INTEGRASE"/>
    <property type="match status" value="1"/>
</dbReference>
<proteinExistence type="predicted"/>
<dbReference type="GO" id="GO:0015074">
    <property type="term" value="P:DNA integration"/>
    <property type="evidence" value="ECO:0007669"/>
    <property type="project" value="InterPro"/>
</dbReference>
<feature type="domain" description="Integrase catalytic" evidence="1">
    <location>
        <begin position="299"/>
        <end position="443"/>
    </location>
</feature>
<evidence type="ECO:0000259" key="1">
    <source>
        <dbReference type="PROSITE" id="PS50994"/>
    </source>
</evidence>
<gene>
    <name evidence="2" type="ORF">RC54_06030</name>
</gene>